<dbReference type="PANTHER" id="PTHR45833:SF1">
    <property type="entry name" value="METHIONINE SYNTHASE"/>
    <property type="match status" value="1"/>
</dbReference>
<organism evidence="10 11">
    <name type="scientific">Xenotaenia resolanae</name>
    <dbReference type="NCBI Taxonomy" id="208358"/>
    <lineage>
        <taxon>Eukaryota</taxon>
        <taxon>Metazoa</taxon>
        <taxon>Chordata</taxon>
        <taxon>Craniata</taxon>
        <taxon>Vertebrata</taxon>
        <taxon>Euteleostomi</taxon>
        <taxon>Actinopterygii</taxon>
        <taxon>Neopterygii</taxon>
        <taxon>Teleostei</taxon>
        <taxon>Neoteleostei</taxon>
        <taxon>Acanthomorphata</taxon>
        <taxon>Ovalentaria</taxon>
        <taxon>Atherinomorphae</taxon>
        <taxon>Cyprinodontiformes</taxon>
        <taxon>Goodeidae</taxon>
        <taxon>Xenotaenia</taxon>
    </lineage>
</organism>
<evidence type="ECO:0000256" key="3">
    <source>
        <dbReference type="ARBA" id="ARBA00022679"/>
    </source>
</evidence>
<dbReference type="InterPro" id="IPR003726">
    <property type="entry name" value="HCY_dom"/>
</dbReference>
<evidence type="ECO:0000313" key="10">
    <source>
        <dbReference type="EMBL" id="MEQ2264119.1"/>
    </source>
</evidence>
<feature type="domain" description="Hcy-binding" evidence="9">
    <location>
        <begin position="1"/>
        <end position="88"/>
    </location>
</feature>
<evidence type="ECO:0000256" key="1">
    <source>
        <dbReference type="ARBA" id="ARBA00010398"/>
    </source>
</evidence>
<keyword evidence="5" id="KW-0479">Metal-binding</keyword>
<keyword evidence="11" id="KW-1185">Reference proteome</keyword>
<dbReference type="InterPro" id="IPR050554">
    <property type="entry name" value="Met_Synthase/Corrinoid"/>
</dbReference>
<gene>
    <name evidence="10" type="ORF">XENORESO_019723</name>
</gene>
<dbReference type="Gene3D" id="3.20.20.330">
    <property type="entry name" value="Homocysteine-binding-like domain"/>
    <property type="match status" value="1"/>
</dbReference>
<comment type="similarity">
    <text evidence="1">Belongs to the vitamin-B12 dependent methionine synthase family.</text>
</comment>
<dbReference type="PANTHER" id="PTHR45833">
    <property type="entry name" value="METHIONINE SYNTHASE"/>
    <property type="match status" value="1"/>
</dbReference>
<accession>A0ABV0W4Q8</accession>
<name>A0ABV0W4Q8_9TELE</name>
<comment type="caution">
    <text evidence="10">The sequence shown here is derived from an EMBL/GenBank/DDBJ whole genome shotgun (WGS) entry which is preliminary data.</text>
</comment>
<dbReference type="Proteomes" id="UP001444071">
    <property type="component" value="Unassembled WGS sequence"/>
</dbReference>
<keyword evidence="2" id="KW-0489">Methyltransferase</keyword>
<dbReference type="PROSITE" id="PS50970">
    <property type="entry name" value="HCY"/>
    <property type="match status" value="1"/>
</dbReference>
<evidence type="ECO:0000259" key="9">
    <source>
        <dbReference type="PROSITE" id="PS50970"/>
    </source>
</evidence>
<evidence type="ECO:0000313" key="11">
    <source>
        <dbReference type="Proteomes" id="UP001444071"/>
    </source>
</evidence>
<dbReference type="InterPro" id="IPR036589">
    <property type="entry name" value="HCY_dom_sf"/>
</dbReference>
<dbReference type="SUPFAM" id="SSF82282">
    <property type="entry name" value="Homocysteine S-methyltransferase"/>
    <property type="match status" value="1"/>
</dbReference>
<dbReference type="Pfam" id="PF02574">
    <property type="entry name" value="S-methyl_trans"/>
    <property type="match status" value="1"/>
</dbReference>
<evidence type="ECO:0000256" key="5">
    <source>
        <dbReference type="ARBA" id="ARBA00022723"/>
    </source>
</evidence>
<evidence type="ECO:0000256" key="2">
    <source>
        <dbReference type="ARBA" id="ARBA00022603"/>
    </source>
</evidence>
<comment type="caution">
    <text evidence="8">Lacks conserved residue(s) required for the propagation of feature annotation.</text>
</comment>
<keyword evidence="6" id="KW-0170">Cobalt</keyword>
<keyword evidence="4" id="KW-0949">S-adenosyl-L-methionine</keyword>
<protein>
    <recommendedName>
        <fullName evidence="9">Hcy-binding domain-containing protein</fullName>
    </recommendedName>
</protein>
<keyword evidence="3" id="KW-0808">Transferase</keyword>
<reference evidence="10 11" key="1">
    <citation type="submission" date="2021-06" db="EMBL/GenBank/DDBJ databases">
        <authorList>
            <person name="Palmer J.M."/>
        </authorList>
    </citation>
    <scope>NUCLEOTIDE SEQUENCE [LARGE SCALE GENOMIC DNA]</scope>
    <source>
        <strain evidence="10 11">XR_2019</strain>
        <tissue evidence="10">Muscle</tissue>
    </source>
</reference>
<evidence type="ECO:0000256" key="7">
    <source>
        <dbReference type="ARBA" id="ARBA00034478"/>
    </source>
</evidence>
<evidence type="ECO:0000256" key="6">
    <source>
        <dbReference type="ARBA" id="ARBA00023285"/>
    </source>
</evidence>
<sequence length="88" mass="9886">MVLDGGMGTMIQQENLEEEDFRGEEFKDHPLHLKGNNDLLSITQPAIIYKIHKVEYLQAGADIIETNTFSSTSVAQADYGLEHLVRPL</sequence>
<proteinExistence type="inferred from homology"/>
<evidence type="ECO:0000256" key="4">
    <source>
        <dbReference type="ARBA" id="ARBA00022691"/>
    </source>
</evidence>
<dbReference type="EMBL" id="JAHRIM010027412">
    <property type="protein sequence ID" value="MEQ2264119.1"/>
    <property type="molecule type" value="Genomic_DNA"/>
</dbReference>
<evidence type="ECO:0000256" key="8">
    <source>
        <dbReference type="PROSITE-ProRule" id="PRU00333"/>
    </source>
</evidence>
<comment type="pathway">
    <text evidence="7">Amino-acid biosynthesis; L-methionine biosynthesis via de novo pathway.</text>
</comment>